<accession>A0A8C3TFE7</accession>
<dbReference type="InterPro" id="IPR030385">
    <property type="entry name" value="G_IRG_dom"/>
</dbReference>
<dbReference type="GO" id="GO:0005525">
    <property type="term" value="F:GTP binding"/>
    <property type="evidence" value="ECO:0007669"/>
    <property type="project" value="UniProtKB-KW"/>
</dbReference>
<evidence type="ECO:0000313" key="8">
    <source>
        <dbReference type="Proteomes" id="UP000694403"/>
    </source>
</evidence>
<protein>
    <recommendedName>
        <fullName evidence="6">IRG-type G domain-containing protein</fullName>
    </recommendedName>
</protein>
<sequence length="204" mass="23099">MMYDSKSHWADLISKWGSELNTKLNIAITGDPGSGKSSFINAIRSLNDDDDDRGAAKTSVKEMTNKPAPYPHHMHPNVTMWDLPGIGTANCPAETYLKDMNFDRYDFFIIVAAVRFTEADTKLAKEIKKMGKKFYFVRTKVDVDLANEQRKRDFNEEKTLQIIRSDCMEQVCPHCALTLGSNSDLSLNPCCFHSQISLTRVSEH</sequence>
<dbReference type="PANTHER" id="PTHR32341:SF10">
    <property type="entry name" value="INTERFERON-INDUCIBLE GTPASE 5"/>
    <property type="match status" value="1"/>
</dbReference>
<dbReference type="PANTHER" id="PTHR32341">
    <property type="entry name" value="INTERFERON-INDUCIBLE GTPASE"/>
    <property type="match status" value="1"/>
</dbReference>
<dbReference type="SUPFAM" id="SSF52540">
    <property type="entry name" value="P-loop containing nucleoside triphosphate hydrolases"/>
    <property type="match status" value="1"/>
</dbReference>
<evidence type="ECO:0000256" key="3">
    <source>
        <dbReference type="ARBA" id="ARBA00022801"/>
    </source>
</evidence>
<dbReference type="Gene3D" id="3.40.50.300">
    <property type="entry name" value="P-loop containing nucleotide triphosphate hydrolases"/>
    <property type="match status" value="1"/>
</dbReference>
<dbReference type="Pfam" id="PF05049">
    <property type="entry name" value="IIGP"/>
    <property type="match status" value="1"/>
</dbReference>
<dbReference type="Ensembl" id="ENSCSRT00000027488.1">
    <property type="protein sequence ID" value="ENSCSRP00000026383.1"/>
    <property type="gene ID" value="ENSCSRG00000019645.1"/>
</dbReference>
<reference evidence="7" key="2">
    <citation type="submission" date="2025-09" db="UniProtKB">
        <authorList>
            <consortium name="Ensembl"/>
        </authorList>
    </citation>
    <scope>IDENTIFICATION</scope>
</reference>
<name>A0A8C3TFE7_CHESE</name>
<organism evidence="7 8">
    <name type="scientific">Chelydra serpentina</name>
    <name type="common">Snapping turtle</name>
    <name type="synonym">Testudo serpentina</name>
    <dbReference type="NCBI Taxonomy" id="8475"/>
    <lineage>
        <taxon>Eukaryota</taxon>
        <taxon>Metazoa</taxon>
        <taxon>Chordata</taxon>
        <taxon>Craniata</taxon>
        <taxon>Vertebrata</taxon>
        <taxon>Euteleostomi</taxon>
        <taxon>Archelosauria</taxon>
        <taxon>Testudinata</taxon>
        <taxon>Testudines</taxon>
        <taxon>Cryptodira</taxon>
        <taxon>Durocryptodira</taxon>
        <taxon>Americhelydia</taxon>
        <taxon>Chelydroidea</taxon>
        <taxon>Chelydridae</taxon>
        <taxon>Chelydra</taxon>
    </lineage>
</organism>
<keyword evidence="4" id="KW-0342">GTP-binding</keyword>
<reference evidence="7" key="1">
    <citation type="submission" date="2025-08" db="UniProtKB">
        <authorList>
            <consortium name="Ensembl"/>
        </authorList>
    </citation>
    <scope>IDENTIFICATION</scope>
</reference>
<proteinExistence type="inferred from homology"/>
<dbReference type="InterPro" id="IPR027417">
    <property type="entry name" value="P-loop_NTPase"/>
</dbReference>
<feature type="compositionally biased region" description="Basic and acidic residues" evidence="5">
    <location>
        <begin position="53"/>
        <end position="64"/>
    </location>
</feature>
<dbReference type="FunFam" id="3.40.50.300:FF:000541">
    <property type="entry name" value="Immunity related GTPase M"/>
    <property type="match status" value="1"/>
</dbReference>
<evidence type="ECO:0000256" key="4">
    <source>
        <dbReference type="ARBA" id="ARBA00023134"/>
    </source>
</evidence>
<dbReference type="AlphaFoldDB" id="A0A8C3TFE7"/>
<dbReference type="InterPro" id="IPR007743">
    <property type="entry name" value="Immunity-related_GTPase-like"/>
</dbReference>
<dbReference type="GO" id="GO:0016787">
    <property type="term" value="F:hydrolase activity"/>
    <property type="evidence" value="ECO:0007669"/>
    <property type="project" value="UniProtKB-KW"/>
</dbReference>
<keyword evidence="8" id="KW-1185">Reference proteome</keyword>
<evidence type="ECO:0000256" key="2">
    <source>
        <dbReference type="ARBA" id="ARBA00022741"/>
    </source>
</evidence>
<dbReference type="PROSITE" id="PS51716">
    <property type="entry name" value="G_IRG"/>
    <property type="match status" value="1"/>
</dbReference>
<evidence type="ECO:0000259" key="6">
    <source>
        <dbReference type="PROSITE" id="PS51716"/>
    </source>
</evidence>
<evidence type="ECO:0000256" key="1">
    <source>
        <dbReference type="ARBA" id="ARBA00005429"/>
    </source>
</evidence>
<evidence type="ECO:0000313" key="7">
    <source>
        <dbReference type="Ensembl" id="ENSCSRP00000026383.1"/>
    </source>
</evidence>
<dbReference type="GO" id="GO:0016020">
    <property type="term" value="C:membrane"/>
    <property type="evidence" value="ECO:0007669"/>
    <property type="project" value="InterPro"/>
</dbReference>
<feature type="domain" description="IRG-type G" evidence="6">
    <location>
        <begin position="22"/>
        <end position="204"/>
    </location>
</feature>
<feature type="region of interest" description="Disordered" evidence="5">
    <location>
        <begin position="50"/>
        <end position="71"/>
    </location>
</feature>
<comment type="similarity">
    <text evidence="1">Belongs to the TRAFAC class dynamin-like GTPase superfamily. IRG family.</text>
</comment>
<evidence type="ECO:0000256" key="5">
    <source>
        <dbReference type="SAM" id="MobiDB-lite"/>
    </source>
</evidence>
<keyword evidence="3" id="KW-0378">Hydrolase</keyword>
<keyword evidence="2" id="KW-0547">Nucleotide-binding</keyword>
<dbReference type="Proteomes" id="UP000694403">
    <property type="component" value="Unplaced"/>
</dbReference>
<dbReference type="InterPro" id="IPR051515">
    <property type="entry name" value="IRG"/>
</dbReference>